<dbReference type="RefSeq" id="WP_104979906.1">
    <property type="nucleotide sequence ID" value="NZ_CP012673.1"/>
</dbReference>
<gene>
    <name evidence="2" type="ORF">SOCE26_029550</name>
</gene>
<reference evidence="2 3" key="1">
    <citation type="submission" date="2015-09" db="EMBL/GenBank/DDBJ databases">
        <title>Sorangium comparison.</title>
        <authorList>
            <person name="Zaburannyi N."/>
            <person name="Bunk B."/>
            <person name="Overmann J."/>
            <person name="Mueller R."/>
        </authorList>
    </citation>
    <scope>NUCLEOTIDE SEQUENCE [LARGE SCALE GENOMIC DNA]</scope>
    <source>
        <strain evidence="2 3">So ce26</strain>
    </source>
</reference>
<dbReference type="SMART" id="SM00450">
    <property type="entry name" value="RHOD"/>
    <property type="match status" value="1"/>
</dbReference>
<protein>
    <submittedName>
        <fullName evidence="2">Sulfurtransferase</fullName>
    </submittedName>
</protein>
<dbReference type="PANTHER" id="PTHR43031">
    <property type="entry name" value="FAD-DEPENDENT OXIDOREDUCTASE"/>
    <property type="match status" value="1"/>
</dbReference>
<dbReference type="Pfam" id="PF00581">
    <property type="entry name" value="Rhodanese"/>
    <property type="match status" value="1"/>
</dbReference>
<dbReference type="InterPro" id="IPR001307">
    <property type="entry name" value="Thiosulphate_STrfase_CS"/>
</dbReference>
<feature type="domain" description="Rhodanese" evidence="1">
    <location>
        <begin position="31"/>
        <end position="108"/>
    </location>
</feature>
<keyword evidence="2" id="KW-0808">Transferase</keyword>
<dbReference type="Proteomes" id="UP000238348">
    <property type="component" value="Chromosome"/>
</dbReference>
<dbReference type="SUPFAM" id="SSF52821">
    <property type="entry name" value="Rhodanese/Cell cycle control phosphatase"/>
    <property type="match status" value="1"/>
</dbReference>
<dbReference type="AlphaFoldDB" id="A0A2L0EQI7"/>
<evidence type="ECO:0000313" key="3">
    <source>
        <dbReference type="Proteomes" id="UP000238348"/>
    </source>
</evidence>
<dbReference type="InterPro" id="IPR036873">
    <property type="entry name" value="Rhodanese-like_dom_sf"/>
</dbReference>
<dbReference type="EMBL" id="CP012673">
    <property type="protein sequence ID" value="AUX41535.1"/>
    <property type="molecule type" value="Genomic_DNA"/>
</dbReference>
<dbReference type="PANTHER" id="PTHR43031:SF1">
    <property type="entry name" value="PYRIDINE NUCLEOTIDE-DISULPHIDE OXIDOREDUCTASE"/>
    <property type="match status" value="1"/>
</dbReference>
<organism evidence="2 3">
    <name type="scientific">Sorangium cellulosum</name>
    <name type="common">Polyangium cellulosum</name>
    <dbReference type="NCBI Taxonomy" id="56"/>
    <lineage>
        <taxon>Bacteria</taxon>
        <taxon>Pseudomonadati</taxon>
        <taxon>Myxococcota</taxon>
        <taxon>Polyangia</taxon>
        <taxon>Polyangiales</taxon>
        <taxon>Polyangiaceae</taxon>
        <taxon>Sorangium</taxon>
    </lineage>
</organism>
<accession>A0A2L0EQI7</accession>
<dbReference type="OrthoDB" id="9789348at2"/>
<dbReference type="InterPro" id="IPR050229">
    <property type="entry name" value="GlpE_sulfurtransferase"/>
</dbReference>
<dbReference type="CDD" id="cd00158">
    <property type="entry name" value="RHOD"/>
    <property type="match status" value="1"/>
</dbReference>
<dbReference type="Gene3D" id="3.40.250.10">
    <property type="entry name" value="Rhodanese-like domain"/>
    <property type="match status" value="1"/>
</dbReference>
<name>A0A2L0EQI7_SORCE</name>
<dbReference type="PROSITE" id="PS00380">
    <property type="entry name" value="RHODANESE_1"/>
    <property type="match status" value="1"/>
</dbReference>
<dbReference type="InterPro" id="IPR001763">
    <property type="entry name" value="Rhodanese-like_dom"/>
</dbReference>
<evidence type="ECO:0000313" key="2">
    <source>
        <dbReference type="EMBL" id="AUX41535.1"/>
    </source>
</evidence>
<dbReference type="GO" id="GO:0004792">
    <property type="term" value="F:thiosulfate-cyanide sulfurtransferase activity"/>
    <property type="evidence" value="ECO:0007669"/>
    <property type="project" value="InterPro"/>
</dbReference>
<sequence>MSNEIGIEELSERIGRGDGLVVAEVLPAPYYEAGHLPGAVNLPLDGLEKTIARVAPGRDTPIVVYCSGPTCRNSHTAAARLAALGYGAVRVFAGGKAAWRDAGLAMERAAAAAEVQR</sequence>
<evidence type="ECO:0000259" key="1">
    <source>
        <dbReference type="PROSITE" id="PS50206"/>
    </source>
</evidence>
<dbReference type="PROSITE" id="PS50206">
    <property type="entry name" value="RHODANESE_3"/>
    <property type="match status" value="1"/>
</dbReference>
<proteinExistence type="predicted"/>